<accession>A0A6H9YCT6</accession>
<dbReference type="RefSeq" id="WP_151568656.1">
    <property type="nucleotide sequence ID" value="NZ_WBMT01000026.1"/>
</dbReference>
<comment type="caution">
    <text evidence="3">The sequence shown here is derived from an EMBL/GenBank/DDBJ whole genome shotgun (WGS) entry which is preliminary data.</text>
</comment>
<gene>
    <name evidence="3" type="ORF">F8566_42070</name>
</gene>
<evidence type="ECO:0000313" key="3">
    <source>
        <dbReference type="EMBL" id="KAB2341309.1"/>
    </source>
</evidence>
<name>A0A6H9YCT6_9ACTN</name>
<evidence type="ECO:0000313" key="4">
    <source>
        <dbReference type="Proteomes" id="UP000468735"/>
    </source>
</evidence>
<dbReference type="OrthoDB" id="3481043at2"/>
<organism evidence="3 4">
    <name type="scientific">Actinomadura rudentiformis</name>
    <dbReference type="NCBI Taxonomy" id="359158"/>
    <lineage>
        <taxon>Bacteria</taxon>
        <taxon>Bacillati</taxon>
        <taxon>Actinomycetota</taxon>
        <taxon>Actinomycetes</taxon>
        <taxon>Streptosporangiales</taxon>
        <taxon>Thermomonosporaceae</taxon>
        <taxon>Actinomadura</taxon>
    </lineage>
</organism>
<evidence type="ECO:0000256" key="1">
    <source>
        <dbReference type="SAM" id="MobiDB-lite"/>
    </source>
</evidence>
<keyword evidence="4" id="KW-1185">Reference proteome</keyword>
<dbReference type="EMBL" id="WBMT01000026">
    <property type="protein sequence ID" value="KAB2341309.1"/>
    <property type="molecule type" value="Genomic_DNA"/>
</dbReference>
<feature type="chain" id="PRO_5038976837" description="Nuclear transport factor 2 family protein" evidence="2">
    <location>
        <begin position="21"/>
        <end position="171"/>
    </location>
</feature>
<proteinExistence type="predicted"/>
<evidence type="ECO:0000256" key="2">
    <source>
        <dbReference type="SAM" id="SignalP"/>
    </source>
</evidence>
<protein>
    <recommendedName>
        <fullName evidence="5">Nuclear transport factor 2 family protein</fullName>
    </recommendedName>
</protein>
<feature type="signal peptide" evidence="2">
    <location>
        <begin position="1"/>
        <end position="20"/>
    </location>
</feature>
<sequence>MRGESALPFMLLVSACTAPAGATGMFQPNGAQEPSHAMPQPPGGQAALSAYRRFHEAFERALETNDPSLINEVTTGPEARHLHKVIRANRRAGLIQRSHAVPHPRLTALRAPTAQIIDCVTTSGMWTYRARTGARVGAPPKPQRNLLYATLHLTNGTWKVSNITHPRNPKC</sequence>
<evidence type="ECO:0008006" key="5">
    <source>
        <dbReference type="Google" id="ProtNLM"/>
    </source>
</evidence>
<dbReference type="PROSITE" id="PS51257">
    <property type="entry name" value="PROKAR_LIPOPROTEIN"/>
    <property type="match status" value="1"/>
</dbReference>
<reference evidence="3 4" key="1">
    <citation type="submission" date="2019-09" db="EMBL/GenBank/DDBJ databases">
        <title>Actinomadura physcomitrii sp. nov., a novel actinomycete isolated from moss [Physcomitrium sphaericum (Ludw) Fuernr].</title>
        <authorList>
            <person name="Zhuang X."/>
            <person name="Liu C."/>
        </authorList>
    </citation>
    <scope>NUCLEOTIDE SEQUENCE [LARGE SCALE GENOMIC DNA]</scope>
    <source>
        <strain evidence="3 4">HMC1</strain>
    </source>
</reference>
<dbReference type="Proteomes" id="UP000468735">
    <property type="component" value="Unassembled WGS sequence"/>
</dbReference>
<feature type="region of interest" description="Disordered" evidence="1">
    <location>
        <begin position="25"/>
        <end position="45"/>
    </location>
</feature>
<keyword evidence="2" id="KW-0732">Signal</keyword>
<dbReference type="AlphaFoldDB" id="A0A6H9YCT6"/>